<dbReference type="Gene3D" id="3.40.50.300">
    <property type="entry name" value="P-loop containing nucleotide triphosphate hydrolases"/>
    <property type="match status" value="2"/>
</dbReference>
<keyword evidence="5" id="KW-0158">Chromosome</keyword>
<dbReference type="Pfam" id="PF13476">
    <property type="entry name" value="AAA_23"/>
    <property type="match status" value="1"/>
</dbReference>
<accession>A0A9P7G1S4</accession>
<gene>
    <name evidence="12" type="ORF">H0H81_005696</name>
</gene>
<dbReference type="GO" id="GO:0000794">
    <property type="term" value="C:condensed nuclear chromosome"/>
    <property type="evidence" value="ECO:0007669"/>
    <property type="project" value="TreeGrafter"/>
</dbReference>
<evidence type="ECO:0000256" key="8">
    <source>
        <dbReference type="ARBA" id="ARBA00023242"/>
    </source>
</evidence>
<evidence type="ECO:0000256" key="2">
    <source>
        <dbReference type="ARBA" id="ARBA00004123"/>
    </source>
</evidence>
<feature type="coiled-coil region" evidence="10">
    <location>
        <begin position="937"/>
        <end position="971"/>
    </location>
</feature>
<reference evidence="12" key="1">
    <citation type="submission" date="2021-02" db="EMBL/GenBank/DDBJ databases">
        <authorList>
            <person name="Nieuwenhuis M."/>
            <person name="Van De Peppel L.J.J."/>
        </authorList>
    </citation>
    <scope>NUCLEOTIDE SEQUENCE</scope>
    <source>
        <strain evidence="12">D49</strain>
    </source>
</reference>
<feature type="coiled-coil region" evidence="10">
    <location>
        <begin position="176"/>
        <end position="493"/>
    </location>
</feature>
<dbReference type="GO" id="GO:0046872">
    <property type="term" value="F:metal ion binding"/>
    <property type="evidence" value="ECO:0007669"/>
    <property type="project" value="UniProtKB-KW"/>
</dbReference>
<dbReference type="GO" id="GO:0030870">
    <property type="term" value="C:Mre11 complex"/>
    <property type="evidence" value="ECO:0007669"/>
    <property type="project" value="TreeGrafter"/>
</dbReference>
<feature type="domain" description="Rad50/SbcC-type AAA" evidence="11">
    <location>
        <begin position="6"/>
        <end position="219"/>
    </location>
</feature>
<organism evidence="12 13">
    <name type="scientific">Sphagnurus paluster</name>
    <dbReference type="NCBI Taxonomy" id="117069"/>
    <lineage>
        <taxon>Eukaryota</taxon>
        <taxon>Fungi</taxon>
        <taxon>Dikarya</taxon>
        <taxon>Basidiomycota</taxon>
        <taxon>Agaricomycotina</taxon>
        <taxon>Agaricomycetes</taxon>
        <taxon>Agaricomycetidae</taxon>
        <taxon>Agaricales</taxon>
        <taxon>Tricholomatineae</taxon>
        <taxon>Lyophyllaceae</taxon>
        <taxon>Sphagnurus</taxon>
    </lineage>
</organism>
<dbReference type="EMBL" id="JABCKI010005728">
    <property type="protein sequence ID" value="KAG5639217.1"/>
    <property type="molecule type" value="Genomic_DNA"/>
</dbReference>
<dbReference type="AlphaFoldDB" id="A0A9P7G1S4"/>
<dbReference type="PANTHER" id="PTHR18867">
    <property type="entry name" value="RAD50"/>
    <property type="match status" value="1"/>
</dbReference>
<evidence type="ECO:0000313" key="13">
    <source>
        <dbReference type="Proteomes" id="UP000717328"/>
    </source>
</evidence>
<keyword evidence="7" id="KW-0862">Zinc</keyword>
<keyword evidence="10" id="KW-0175">Coiled coil</keyword>
<dbReference type="GO" id="GO:0051880">
    <property type="term" value="F:G-quadruplex DNA binding"/>
    <property type="evidence" value="ECO:0007669"/>
    <property type="project" value="TreeGrafter"/>
</dbReference>
<dbReference type="GO" id="GO:0000722">
    <property type="term" value="P:telomere maintenance via recombination"/>
    <property type="evidence" value="ECO:0007669"/>
    <property type="project" value="TreeGrafter"/>
</dbReference>
<dbReference type="PANTHER" id="PTHR18867:SF12">
    <property type="entry name" value="DNA REPAIR PROTEIN RAD50"/>
    <property type="match status" value="1"/>
</dbReference>
<keyword evidence="6" id="KW-0479">Metal-binding</keyword>
<dbReference type="OrthoDB" id="18797at2759"/>
<evidence type="ECO:0000313" key="12">
    <source>
        <dbReference type="EMBL" id="KAG5639217.1"/>
    </source>
</evidence>
<evidence type="ECO:0000256" key="6">
    <source>
        <dbReference type="ARBA" id="ARBA00022723"/>
    </source>
</evidence>
<dbReference type="InterPro" id="IPR027417">
    <property type="entry name" value="P-loop_NTPase"/>
</dbReference>
<name>A0A9P7G1S4_9AGAR</name>
<comment type="similarity">
    <text evidence="4">Belongs to the SMC family. RAD50 subfamily.</text>
</comment>
<keyword evidence="13" id="KW-1185">Reference proteome</keyword>
<feature type="coiled-coil region" evidence="10">
    <location>
        <begin position="1007"/>
        <end position="1069"/>
    </location>
</feature>
<evidence type="ECO:0000256" key="4">
    <source>
        <dbReference type="ARBA" id="ARBA00009439"/>
    </source>
</evidence>
<dbReference type="GO" id="GO:0070192">
    <property type="term" value="P:chromosome organization involved in meiotic cell cycle"/>
    <property type="evidence" value="ECO:0007669"/>
    <property type="project" value="TreeGrafter"/>
</dbReference>
<sequence length="1209" mass="138075">MACLNKLAIRGIRSFDDKQISVIEFFSPVTVIVGHNGSGKTTIIECLKYATTGDQPPNTRGGAFVHDPKMANEKEVKAQVKLRFHAANGTRMLAVRNLSVTVKKTAGFTMKTLESILALADSNAEKGGKAKPSILKKKFDDIFEATRYTKALDNIKGLRKDRVADLKAENERLQGLSREKGHADKLKERISQLNSTIAAKQVEYEETKKAYESIVEANQKFYDYATQFRELYVKIAALEEKKQRLQADLDEVKLNLQEVVGTDEELNSRLSHFDDHINSQRQKRRLEDTRKQDLEDELASVRKQHTELVAQHGGLVAEAEAQNQRLAEREQLIHEISEKHGIKGFTISPLEREKVIEFLSRLTETKNKHRAELEKFQTDLRTKTEEYSRKQRLLDSEMGRHRLEKDNLRDQIAEKQKSIANTESTLENQIGLPSQLKSLQGDIEEKRARLTKIKADIGAAQYEARLTELTSRTKGLEETREQLNTEIRTLSLQSDVRAKLNLAKSDIKSKNAEILNILEIANAKIHKLTRGTRVTAETLEREVNRLSVEREKKHTELDSISSAANNNLQKADTTISNLKTQLKLKKDELRSLERRLKNEVIEHESLDAAIKEAAGELGHRKQLDGNLSGGSAIYESLLRTGKQKKLCTACNRHLNDQEFVVFEKYLQEMMKKASPQAIADNKNEMAEWESELERLQNLRPVQAARDQLRTKELPALEKEIKEYEDAHSDIGREAEKAMDDLDIVRRELKDILVLKDYVRTVIRLRTDVERANTDVSNLESDLLTTGSTKTTDDVQLELDEASTELRTVEREKQQLISERERQKDSVRTIENGLHSLELKERDLQNEIRDKDALEKRMEAMKQEIINFTTRMKDLDVIIAEARAPIEALEEDRKRTMNDLNSRIVQAQHTAQEFNSSSDKLALISKGVERQDRRARQLDECVQKLEIHDAELKRLTENIDQVRETIKDIDKEINASGASVANYRDNIRVRKLAKDILETQAEIDSHDMDQAAKAKRNFEDKYSKAKEKENQLHTSYSHIAGEVSSHQSQLKALEVDFKEFKDINKKYTEQLIRVKMSDMANSDLEKYAKALENAIMKYHGLKMEEVNDTMKHLWNKTYQGTDIDGIKIRSDVEGGASKRSYNYRVVMTKDQVEMDMRGRCSAGQKMLASIIIRLALSDSFGQNCGILALDEPTNALDTENIDALAASLVE</sequence>
<evidence type="ECO:0000256" key="1">
    <source>
        <dbReference type="ARBA" id="ARBA00001947"/>
    </source>
</evidence>
<feature type="coiled-coil region" evidence="10">
    <location>
        <begin position="678"/>
        <end position="870"/>
    </location>
</feature>
<comment type="catalytic activity">
    <reaction evidence="9">
        <text>ATP + H2O = ADP + phosphate + H(+)</text>
        <dbReference type="Rhea" id="RHEA:13065"/>
        <dbReference type="ChEBI" id="CHEBI:15377"/>
        <dbReference type="ChEBI" id="CHEBI:15378"/>
        <dbReference type="ChEBI" id="CHEBI:30616"/>
        <dbReference type="ChEBI" id="CHEBI:43474"/>
        <dbReference type="ChEBI" id="CHEBI:456216"/>
    </reaction>
</comment>
<dbReference type="GO" id="GO:0016887">
    <property type="term" value="F:ATP hydrolysis activity"/>
    <property type="evidence" value="ECO:0007669"/>
    <property type="project" value="InterPro"/>
</dbReference>
<dbReference type="GO" id="GO:0007004">
    <property type="term" value="P:telomere maintenance via telomerase"/>
    <property type="evidence" value="ECO:0007669"/>
    <property type="project" value="TreeGrafter"/>
</dbReference>
<dbReference type="Proteomes" id="UP000717328">
    <property type="component" value="Unassembled WGS sequence"/>
</dbReference>
<evidence type="ECO:0000259" key="11">
    <source>
        <dbReference type="Pfam" id="PF13476"/>
    </source>
</evidence>
<evidence type="ECO:0000256" key="3">
    <source>
        <dbReference type="ARBA" id="ARBA00004286"/>
    </source>
</evidence>
<dbReference type="SUPFAM" id="SSF52540">
    <property type="entry name" value="P-loop containing nucleoside triphosphate hydrolases"/>
    <property type="match status" value="1"/>
</dbReference>
<dbReference type="Pfam" id="PF13558">
    <property type="entry name" value="SbcC_Walker_B"/>
    <property type="match status" value="1"/>
</dbReference>
<dbReference type="InterPro" id="IPR038729">
    <property type="entry name" value="Rad50/SbcC_AAA"/>
</dbReference>
<dbReference type="GO" id="GO:0006302">
    <property type="term" value="P:double-strand break repair"/>
    <property type="evidence" value="ECO:0007669"/>
    <property type="project" value="InterPro"/>
</dbReference>
<evidence type="ECO:0000256" key="10">
    <source>
        <dbReference type="SAM" id="Coils"/>
    </source>
</evidence>
<feature type="coiled-coil region" evidence="10">
    <location>
        <begin position="536"/>
        <end position="609"/>
    </location>
</feature>
<dbReference type="GO" id="GO:0003691">
    <property type="term" value="F:double-stranded telomeric DNA binding"/>
    <property type="evidence" value="ECO:0007669"/>
    <property type="project" value="TreeGrafter"/>
</dbReference>
<proteinExistence type="inferred from homology"/>
<comment type="cofactor">
    <cofactor evidence="1">
        <name>Zn(2+)</name>
        <dbReference type="ChEBI" id="CHEBI:29105"/>
    </cofactor>
</comment>
<comment type="caution">
    <text evidence="12">The sequence shown here is derived from an EMBL/GenBank/DDBJ whole genome shotgun (WGS) entry which is preliminary data.</text>
</comment>
<keyword evidence="8" id="KW-0539">Nucleus</keyword>
<protein>
    <recommendedName>
        <fullName evidence="11">Rad50/SbcC-type AAA domain-containing protein</fullName>
    </recommendedName>
</protein>
<evidence type="ECO:0000256" key="9">
    <source>
        <dbReference type="ARBA" id="ARBA00049360"/>
    </source>
</evidence>
<dbReference type="GO" id="GO:0043047">
    <property type="term" value="F:single-stranded telomeric DNA binding"/>
    <property type="evidence" value="ECO:0007669"/>
    <property type="project" value="TreeGrafter"/>
</dbReference>
<reference evidence="12" key="2">
    <citation type="submission" date="2021-10" db="EMBL/GenBank/DDBJ databases">
        <title>Phylogenomics reveals ancestral predisposition of the termite-cultivated fungus Termitomyces towards a domesticated lifestyle.</title>
        <authorList>
            <person name="Auxier B."/>
            <person name="Grum-Grzhimaylo A."/>
            <person name="Cardenas M.E."/>
            <person name="Lodge J.D."/>
            <person name="Laessoe T."/>
            <person name="Pedersen O."/>
            <person name="Smith M.E."/>
            <person name="Kuyper T.W."/>
            <person name="Franco-Molano E.A."/>
            <person name="Baroni T.J."/>
            <person name="Aanen D.K."/>
        </authorList>
    </citation>
    <scope>NUCLEOTIDE SEQUENCE</scope>
    <source>
        <strain evidence="12">D49</strain>
    </source>
</reference>
<comment type="subcellular location">
    <subcellularLocation>
        <location evidence="3">Chromosome</location>
    </subcellularLocation>
    <subcellularLocation>
        <location evidence="2">Nucleus</location>
    </subcellularLocation>
</comment>
<evidence type="ECO:0000256" key="7">
    <source>
        <dbReference type="ARBA" id="ARBA00022833"/>
    </source>
</evidence>
<evidence type="ECO:0000256" key="5">
    <source>
        <dbReference type="ARBA" id="ARBA00022454"/>
    </source>
</evidence>